<evidence type="ECO:0000313" key="3">
    <source>
        <dbReference type="Proteomes" id="UP001221366"/>
    </source>
</evidence>
<accession>A0ABT5Y0L9</accession>
<dbReference type="EMBL" id="JARFVB010000007">
    <property type="protein sequence ID" value="MDF0716993.1"/>
    <property type="molecule type" value="Genomic_DNA"/>
</dbReference>
<organism evidence="2 3">
    <name type="scientific">Flagellimonas yonaguniensis</name>
    <dbReference type="NCBI Taxonomy" id="3031325"/>
    <lineage>
        <taxon>Bacteria</taxon>
        <taxon>Pseudomonadati</taxon>
        <taxon>Bacteroidota</taxon>
        <taxon>Flavobacteriia</taxon>
        <taxon>Flavobacteriales</taxon>
        <taxon>Flavobacteriaceae</taxon>
        <taxon>Flagellimonas</taxon>
    </lineage>
</organism>
<name>A0ABT5Y0L9_9FLAO</name>
<dbReference type="SUPFAM" id="SSF88723">
    <property type="entry name" value="PIN domain-like"/>
    <property type="match status" value="1"/>
</dbReference>
<reference evidence="2 3" key="1">
    <citation type="submission" date="2023-03" db="EMBL/GenBank/DDBJ databases">
        <title>Muricauda XX sp. nov. and Muricauda XXX sp. nov., two novel species isolated from Okinawa Trough.</title>
        <authorList>
            <person name="Cao W."/>
            <person name="Deng X."/>
        </authorList>
    </citation>
    <scope>NUCLEOTIDE SEQUENCE [LARGE SCALE GENOMIC DNA]</scope>
    <source>
        <strain evidence="2 3">334s03</strain>
    </source>
</reference>
<sequence length="141" mass="16122">MKLIFDSNVFDDLITEKLDLRIVKNKSHEVYITHIQVDEINECYDKEKRARLFNSMTEVRPEKITTESFIIGTSRIGSAKIGNGNLFEQLRMGNYKKTNDALIGETAIKNNLTLITNDKKFKNKVIELGGNALTVEELINE</sequence>
<dbReference type="RefSeq" id="WP_275616163.1">
    <property type="nucleotide sequence ID" value="NZ_JARFVB010000007.1"/>
</dbReference>
<gene>
    <name evidence="2" type="ORF">PY092_12595</name>
</gene>
<proteinExistence type="predicted"/>
<protein>
    <submittedName>
        <fullName evidence="2">Type II toxin-antitoxin system VapC family toxin</fullName>
    </submittedName>
</protein>
<dbReference type="Pfam" id="PF01850">
    <property type="entry name" value="PIN"/>
    <property type="match status" value="1"/>
</dbReference>
<evidence type="ECO:0000313" key="2">
    <source>
        <dbReference type="EMBL" id="MDF0716993.1"/>
    </source>
</evidence>
<dbReference type="InterPro" id="IPR029060">
    <property type="entry name" value="PIN-like_dom_sf"/>
</dbReference>
<comment type="caution">
    <text evidence="2">The sequence shown here is derived from an EMBL/GenBank/DDBJ whole genome shotgun (WGS) entry which is preliminary data.</text>
</comment>
<feature type="domain" description="PIN" evidence="1">
    <location>
        <begin position="91"/>
        <end position="123"/>
    </location>
</feature>
<keyword evidence="3" id="KW-1185">Reference proteome</keyword>
<dbReference type="Gene3D" id="3.40.50.1010">
    <property type="entry name" value="5'-nuclease"/>
    <property type="match status" value="1"/>
</dbReference>
<dbReference type="InterPro" id="IPR002716">
    <property type="entry name" value="PIN_dom"/>
</dbReference>
<dbReference type="Proteomes" id="UP001221366">
    <property type="component" value="Unassembled WGS sequence"/>
</dbReference>
<evidence type="ECO:0000259" key="1">
    <source>
        <dbReference type="Pfam" id="PF01850"/>
    </source>
</evidence>
<dbReference type="CDD" id="cd09854">
    <property type="entry name" value="PIN_VapC-like"/>
    <property type="match status" value="1"/>
</dbReference>